<dbReference type="Proteomes" id="UP000751190">
    <property type="component" value="Unassembled WGS sequence"/>
</dbReference>
<feature type="region of interest" description="Disordered" evidence="1">
    <location>
        <begin position="235"/>
        <end position="254"/>
    </location>
</feature>
<feature type="region of interest" description="Disordered" evidence="1">
    <location>
        <begin position="419"/>
        <end position="464"/>
    </location>
</feature>
<proteinExistence type="predicted"/>
<feature type="compositionally biased region" description="Low complexity" evidence="1">
    <location>
        <begin position="453"/>
        <end position="462"/>
    </location>
</feature>
<keyword evidence="2" id="KW-0472">Membrane</keyword>
<gene>
    <name evidence="3" type="ORF">KFE25_001113</name>
</gene>
<accession>A0A8J5XJ37</accession>
<dbReference type="EMBL" id="JAGTXO010000025">
    <property type="protein sequence ID" value="KAG8461509.1"/>
    <property type="molecule type" value="Genomic_DNA"/>
</dbReference>
<keyword evidence="2" id="KW-1133">Transmembrane helix</keyword>
<protein>
    <submittedName>
        <fullName evidence="3">Uncharacterized protein</fullName>
    </submittedName>
</protein>
<evidence type="ECO:0000256" key="1">
    <source>
        <dbReference type="SAM" id="MobiDB-lite"/>
    </source>
</evidence>
<evidence type="ECO:0000313" key="4">
    <source>
        <dbReference type="Proteomes" id="UP000751190"/>
    </source>
</evidence>
<organism evidence="3 4">
    <name type="scientific">Diacronema lutheri</name>
    <name type="common">Unicellular marine alga</name>
    <name type="synonym">Monochrysis lutheri</name>
    <dbReference type="NCBI Taxonomy" id="2081491"/>
    <lineage>
        <taxon>Eukaryota</taxon>
        <taxon>Haptista</taxon>
        <taxon>Haptophyta</taxon>
        <taxon>Pavlovophyceae</taxon>
        <taxon>Pavlovales</taxon>
        <taxon>Pavlovaceae</taxon>
        <taxon>Diacronema</taxon>
    </lineage>
</organism>
<sequence length="552" mass="57752">MPLRLVVRTDCLVHGRQVLDVGFAPCNSVLAGGELHWQQEGTQLKLAGSELCLVPEGAAWLRWLVPQRLALASCAVSLHQWASLDPLCDLHGTCYGRLGSRPHPLPVRDRQYTLVGRQVGSPWLALAALIFALVALLVTLVPRARARWRVPFAPACKVATYAPTAERAIDGATAPATPTAAAADGALPVAVDRAGSPAGSASPAPSASAIAGLTAAFTPGALDARALAPHALSPIDESSAHHEPPGDGIASPLSERTNELANTGGSAYKIWKAPRPPGASDSSSSDNSSIARPEHDENAHDGNARPTRAAKGDGYIVMRAPKPPLSLRPSGKALSDVASAVRLAGKPSKKKAAPGTPADREAPSTSEQLMRAVANAVEILSPSRCATRIGASGMPLTLTQHAQAAAAGAAFDEPFARMSTGSKPATPAQRARPMTRESIAGSELTSSDEDEAAPGAATGAGASTPYEFGLKSKLQESLLERQIRIHRPIAPDKSRCAACLVQFKKMQQESPRLVYVECAGRCGRVWHPKCQPAGDKTRPRTFVCADCRRAGC</sequence>
<keyword evidence="4" id="KW-1185">Reference proteome</keyword>
<keyword evidence="2" id="KW-0812">Transmembrane</keyword>
<feature type="transmembrane region" description="Helical" evidence="2">
    <location>
        <begin position="123"/>
        <end position="141"/>
    </location>
</feature>
<feature type="compositionally biased region" description="Basic and acidic residues" evidence="1">
    <location>
        <begin position="292"/>
        <end position="303"/>
    </location>
</feature>
<reference evidence="3" key="1">
    <citation type="submission" date="2021-05" db="EMBL/GenBank/DDBJ databases">
        <title>The genome of the haptophyte Pavlova lutheri (Diacronema luteri, Pavlovales) - a model for lipid biosynthesis in eukaryotic algae.</title>
        <authorList>
            <person name="Hulatt C.J."/>
            <person name="Posewitz M.C."/>
        </authorList>
    </citation>
    <scope>NUCLEOTIDE SEQUENCE</scope>
    <source>
        <strain evidence="3">NIVA-4/92</strain>
    </source>
</reference>
<name>A0A8J5XJ37_DIALT</name>
<comment type="caution">
    <text evidence="3">The sequence shown here is derived from an EMBL/GenBank/DDBJ whole genome shotgun (WGS) entry which is preliminary data.</text>
</comment>
<feature type="region of interest" description="Disordered" evidence="1">
    <location>
        <begin position="268"/>
        <end position="366"/>
    </location>
</feature>
<dbReference type="OrthoDB" id="10586962at2759"/>
<evidence type="ECO:0000256" key="2">
    <source>
        <dbReference type="SAM" id="Phobius"/>
    </source>
</evidence>
<feature type="compositionally biased region" description="Low complexity" evidence="1">
    <location>
        <begin position="280"/>
        <end position="289"/>
    </location>
</feature>
<evidence type="ECO:0000313" key="3">
    <source>
        <dbReference type="EMBL" id="KAG8461509.1"/>
    </source>
</evidence>
<dbReference type="AlphaFoldDB" id="A0A8J5XJ37"/>